<dbReference type="GO" id="GO:0008761">
    <property type="term" value="F:UDP-N-acetylglucosamine 2-epimerase activity"/>
    <property type="evidence" value="ECO:0007669"/>
    <property type="project" value="UniProtKB-EC"/>
</dbReference>
<dbReference type="SUPFAM" id="SSF53756">
    <property type="entry name" value="UDP-Glycosyltransferase/glycogen phosphorylase"/>
    <property type="match status" value="1"/>
</dbReference>
<dbReference type="Pfam" id="PF02350">
    <property type="entry name" value="Epimerase_2"/>
    <property type="match status" value="1"/>
</dbReference>
<feature type="domain" description="UDP-N-acetylglucosamine 2-epimerase" evidence="5">
    <location>
        <begin position="19"/>
        <end position="363"/>
    </location>
</feature>
<evidence type="ECO:0000256" key="2">
    <source>
        <dbReference type="ARBA" id="ARBA00038209"/>
    </source>
</evidence>
<reference evidence="6" key="1">
    <citation type="journal article" date="2019" name="Microbiol. Resour. Announc.">
        <title>Complete Genome Sequence of Rubrobacter xylanophilus Strain AA3-22, Isolated from Arima Onsen in Japan.</title>
        <authorList>
            <person name="Tomariguchi N."/>
            <person name="Miyazaki K."/>
        </authorList>
    </citation>
    <scope>NUCLEOTIDE SEQUENCE [LARGE SCALE GENOMIC DNA]</scope>
    <source>
        <strain evidence="6">AA3-22</strain>
    </source>
</reference>
<gene>
    <name evidence="6" type="ORF">RxyAA322_17970</name>
</gene>
<evidence type="ECO:0000256" key="1">
    <source>
        <dbReference type="ARBA" id="ARBA00023235"/>
    </source>
</evidence>
<dbReference type="EMBL" id="AP019791">
    <property type="protein sequence ID" value="BBL79943.1"/>
    <property type="molecule type" value="Genomic_DNA"/>
</dbReference>
<proteinExistence type="inferred from homology"/>
<evidence type="ECO:0000256" key="4">
    <source>
        <dbReference type="RuleBase" id="RU003513"/>
    </source>
</evidence>
<comment type="similarity">
    <text evidence="2 4">Belongs to the UDP-N-acetylglucosamine 2-epimerase family.</text>
</comment>
<evidence type="ECO:0000313" key="7">
    <source>
        <dbReference type="Proteomes" id="UP000318065"/>
    </source>
</evidence>
<evidence type="ECO:0000313" key="6">
    <source>
        <dbReference type="EMBL" id="BBL79943.1"/>
    </source>
</evidence>
<dbReference type="InterPro" id="IPR003331">
    <property type="entry name" value="UDP_GlcNAc_Epimerase_2_dom"/>
</dbReference>
<dbReference type="PANTHER" id="PTHR43174:SF2">
    <property type="entry name" value="UDP-N-ACETYLGLUCOSAMINE 2-EPIMERASE"/>
    <property type="match status" value="1"/>
</dbReference>
<dbReference type="PANTHER" id="PTHR43174">
    <property type="entry name" value="UDP-N-ACETYLGLUCOSAMINE 2-EPIMERASE"/>
    <property type="match status" value="1"/>
</dbReference>
<protein>
    <recommendedName>
        <fullName evidence="3">UDP-N-acetylglucosamine 2-epimerase (non-hydrolyzing)</fullName>
        <ecNumber evidence="3">5.1.3.14</ecNumber>
    </recommendedName>
</protein>
<dbReference type="AlphaFoldDB" id="A0A510HMW6"/>
<keyword evidence="1 4" id="KW-0413">Isomerase</keyword>
<sequence length="390" mass="43095">MLAVVGTRPEAIKVAPVIRELREDGDFDVVLCSTGQHREMLEQALSAFELEPDVELGVMRDRQSLTGLTNRALEALDGEISRLNPDIVLVQGDTTSAMAGALAAYYSRVPVAHLEAGLRTADLYSPFPEEGNRRLIGTLAALHFAPTPHAARRLQLENVPERDILVTGNTVIDALLSVKERIPPVPPFPPEAERRRWRRRKVLVTMHRRESRGEVLERVCRAILELVRRNPEVEVIFPVHRSPFVRETVYRLLGDNVRIKLLEPLDYEELVAKLDACEFVLTDSGGLQEEAPALGKPVLVLRETTERPEAVEAGTSLLVGTAPERVLAAAETLLRDGETYRRMARARNPYGDGRASRRVAAALRFHFGLSGEAPAPFSPAPAEISEEGAA</sequence>
<organism evidence="6 7">
    <name type="scientific">Rubrobacter xylanophilus</name>
    <dbReference type="NCBI Taxonomy" id="49319"/>
    <lineage>
        <taxon>Bacteria</taxon>
        <taxon>Bacillati</taxon>
        <taxon>Actinomycetota</taxon>
        <taxon>Rubrobacteria</taxon>
        <taxon>Rubrobacterales</taxon>
        <taxon>Rubrobacteraceae</taxon>
        <taxon>Rubrobacter</taxon>
    </lineage>
</organism>
<dbReference type="InterPro" id="IPR029767">
    <property type="entry name" value="WecB-like"/>
</dbReference>
<dbReference type="NCBIfam" id="TIGR00236">
    <property type="entry name" value="wecB"/>
    <property type="match status" value="1"/>
</dbReference>
<evidence type="ECO:0000256" key="3">
    <source>
        <dbReference type="ARBA" id="ARBA00038858"/>
    </source>
</evidence>
<dbReference type="CDD" id="cd03786">
    <property type="entry name" value="GTB_UDP-GlcNAc_2-Epimerase"/>
    <property type="match status" value="1"/>
</dbReference>
<dbReference type="EC" id="5.1.3.14" evidence="3"/>
<keyword evidence="7" id="KW-1185">Reference proteome</keyword>
<accession>A0A510HMW6</accession>
<name>A0A510HMW6_9ACTN</name>
<evidence type="ECO:0000259" key="5">
    <source>
        <dbReference type="Pfam" id="PF02350"/>
    </source>
</evidence>
<dbReference type="Gene3D" id="3.40.50.2000">
    <property type="entry name" value="Glycogen Phosphorylase B"/>
    <property type="match status" value="2"/>
</dbReference>
<dbReference type="Proteomes" id="UP000318065">
    <property type="component" value="Chromosome"/>
</dbReference>